<evidence type="ECO:0000256" key="2">
    <source>
        <dbReference type="ARBA" id="ARBA00034247"/>
    </source>
</evidence>
<accession>A0ABT7EF57</accession>
<comment type="caution">
    <text evidence="5">The sequence shown here is derived from an EMBL/GenBank/DDBJ whole genome shotgun (WGS) entry which is preliminary data.</text>
</comment>
<keyword evidence="6" id="KW-1185">Reference proteome</keyword>
<dbReference type="InterPro" id="IPR050469">
    <property type="entry name" value="Diguanylate_Cyclase"/>
</dbReference>
<dbReference type="InterPro" id="IPR029787">
    <property type="entry name" value="Nucleotide_cyclase"/>
</dbReference>
<feature type="transmembrane region" description="Helical" evidence="3">
    <location>
        <begin position="71"/>
        <end position="88"/>
    </location>
</feature>
<organism evidence="5 6">
    <name type="scientific">Pseudoalteromonas obscura</name>
    <dbReference type="NCBI Taxonomy" id="3048491"/>
    <lineage>
        <taxon>Bacteria</taxon>
        <taxon>Pseudomonadati</taxon>
        <taxon>Pseudomonadota</taxon>
        <taxon>Gammaproteobacteria</taxon>
        <taxon>Alteromonadales</taxon>
        <taxon>Pseudoalteromonadaceae</taxon>
        <taxon>Pseudoalteromonas</taxon>
    </lineage>
</organism>
<feature type="transmembrane region" description="Helical" evidence="3">
    <location>
        <begin position="12"/>
        <end position="31"/>
    </location>
</feature>
<dbReference type="PANTHER" id="PTHR45138">
    <property type="entry name" value="REGULATORY COMPONENTS OF SENSORY TRANSDUCTION SYSTEM"/>
    <property type="match status" value="1"/>
</dbReference>
<evidence type="ECO:0000256" key="3">
    <source>
        <dbReference type="SAM" id="Phobius"/>
    </source>
</evidence>
<dbReference type="PANTHER" id="PTHR45138:SF9">
    <property type="entry name" value="DIGUANYLATE CYCLASE DGCM-RELATED"/>
    <property type="match status" value="1"/>
</dbReference>
<dbReference type="NCBIfam" id="TIGR00254">
    <property type="entry name" value="GGDEF"/>
    <property type="match status" value="1"/>
</dbReference>
<dbReference type="SUPFAM" id="SSF55073">
    <property type="entry name" value="Nucleotide cyclase"/>
    <property type="match status" value="1"/>
</dbReference>
<dbReference type="PROSITE" id="PS50887">
    <property type="entry name" value="GGDEF"/>
    <property type="match status" value="1"/>
</dbReference>
<evidence type="ECO:0000313" key="5">
    <source>
        <dbReference type="EMBL" id="MDK2593905.1"/>
    </source>
</evidence>
<reference evidence="5 6" key="1">
    <citation type="submission" date="2023-05" db="EMBL/GenBank/DDBJ databases">
        <title>Pseudoalteromonas ardens sp. nov., Pseudoalteromonas obscura sp. nov., and Pseudoalteromonas umbrosa sp. nov., isolated from the coral Montipora capitata.</title>
        <authorList>
            <person name="Thomas E.M."/>
            <person name="Smith E.M."/>
            <person name="Papke E."/>
            <person name="Shlafstein M.D."/>
            <person name="Oline D.K."/>
            <person name="Videau P."/>
            <person name="Saw J.H."/>
            <person name="Strangman W.K."/>
            <person name="Ushijima B."/>
        </authorList>
    </citation>
    <scope>NUCLEOTIDE SEQUENCE [LARGE SCALE GENOMIC DNA]</scope>
    <source>
        <strain evidence="5 6">P94</strain>
    </source>
</reference>
<feature type="transmembrane region" description="Helical" evidence="3">
    <location>
        <begin position="108"/>
        <end position="127"/>
    </location>
</feature>
<evidence type="ECO:0000259" key="4">
    <source>
        <dbReference type="PROSITE" id="PS50887"/>
    </source>
</evidence>
<dbReference type="InterPro" id="IPR000160">
    <property type="entry name" value="GGDEF_dom"/>
</dbReference>
<keyword evidence="3" id="KW-1133">Transmembrane helix</keyword>
<dbReference type="InterPro" id="IPR043128">
    <property type="entry name" value="Rev_trsase/Diguanyl_cyclase"/>
</dbReference>
<gene>
    <name evidence="5" type="ORF">QNM18_02345</name>
</gene>
<dbReference type="EC" id="2.7.7.65" evidence="1"/>
<dbReference type="Proteomes" id="UP001231915">
    <property type="component" value="Unassembled WGS sequence"/>
</dbReference>
<evidence type="ECO:0000256" key="1">
    <source>
        <dbReference type="ARBA" id="ARBA00012528"/>
    </source>
</evidence>
<dbReference type="RefSeq" id="WP_211009383.1">
    <property type="nucleotide sequence ID" value="NZ_JASJUT010000001.1"/>
</dbReference>
<keyword evidence="3" id="KW-0472">Membrane</keyword>
<dbReference type="Gene3D" id="3.30.70.270">
    <property type="match status" value="1"/>
</dbReference>
<feature type="transmembrane region" description="Helical" evidence="3">
    <location>
        <begin position="43"/>
        <end position="64"/>
    </location>
</feature>
<proteinExistence type="predicted"/>
<feature type="domain" description="GGDEF" evidence="4">
    <location>
        <begin position="178"/>
        <end position="303"/>
    </location>
</feature>
<name>A0ABT7EF57_9GAMM</name>
<keyword evidence="3" id="KW-0812">Transmembrane</keyword>
<dbReference type="Pfam" id="PF00990">
    <property type="entry name" value="GGDEF"/>
    <property type="match status" value="1"/>
</dbReference>
<evidence type="ECO:0000313" key="6">
    <source>
        <dbReference type="Proteomes" id="UP001231915"/>
    </source>
</evidence>
<dbReference type="SMART" id="SM00267">
    <property type="entry name" value="GGDEF"/>
    <property type="match status" value="1"/>
</dbReference>
<protein>
    <recommendedName>
        <fullName evidence="1">diguanylate cyclase</fullName>
        <ecNumber evidence="1">2.7.7.65</ecNumber>
    </recommendedName>
</protein>
<sequence length="303" mass="34517">MIFPFHKVRHFYLWLLLILSVAATLMCTVYLGEHKPSSHIETLDALGEGGLAFMSLVWLIATLLSRPTGRVTTALAGGLTLMLISLLLDCLDEFFTFDHIHPTLSSLEAFPALLGMIVMSFAMYWWYQEQTYLNLTLLKKERHFREHTFTDYVTGLYSARYMEKQISTEIEQLVNTGTKFCVAILDLKSYGRFCFEHGITKGELLLRDTGQLITLNIRGCDLACRYAGDKFIVLYPATPLHTAQSITERVCAAAQIHYQYDENLLTLDPNTLHCACIEVAQPMQSKQIFELLIKQLHHNKQVA</sequence>
<comment type="catalytic activity">
    <reaction evidence="2">
        <text>2 GTP = 3',3'-c-di-GMP + 2 diphosphate</text>
        <dbReference type="Rhea" id="RHEA:24898"/>
        <dbReference type="ChEBI" id="CHEBI:33019"/>
        <dbReference type="ChEBI" id="CHEBI:37565"/>
        <dbReference type="ChEBI" id="CHEBI:58805"/>
        <dbReference type="EC" id="2.7.7.65"/>
    </reaction>
</comment>
<dbReference type="EMBL" id="JASJUT010000001">
    <property type="protein sequence ID" value="MDK2593905.1"/>
    <property type="molecule type" value="Genomic_DNA"/>
</dbReference>